<comment type="subcellular location">
    <subcellularLocation>
        <location evidence="1">Membrane</location>
        <topology evidence="1">Multi-pass membrane protein</topology>
    </subcellularLocation>
</comment>
<sequence length="275" mass="31003">MTVRETLRTAAYLRFPSSRYTRKQKEAHADAIIKKRKRAAIGQELVGSPEVLFLDEPTSGLDSNSAFAVIDNVRSEAVRTGRVVVLTIHQPSIEVLYLFSKVILFSAGATVLFGPLDDALAHFDRLGLPCPPKRNPADFFLDILTIDQENESDQTRIRDLHAAYRSLGQERRLEAGSERSLTPGDASFEAPEEENSEATLMSNDELFELQEEPETGILYRRAWTEILRNKPLLMAEFALMIVVVLVMGFAFFKLDNDTRGVQNRAGILFFWPINQ</sequence>
<feature type="region of interest" description="Disordered" evidence="6">
    <location>
        <begin position="173"/>
        <end position="195"/>
    </location>
</feature>
<dbReference type="InterPro" id="IPR043926">
    <property type="entry name" value="ABCG_dom"/>
</dbReference>
<feature type="domain" description="ABC-2 type transporter transmembrane" evidence="8">
    <location>
        <begin position="215"/>
        <end position="270"/>
    </location>
</feature>
<dbReference type="PANTHER" id="PTHR48041">
    <property type="entry name" value="ABC TRANSPORTER G FAMILY MEMBER 28"/>
    <property type="match status" value="1"/>
</dbReference>
<feature type="transmembrane region" description="Helical" evidence="7">
    <location>
        <begin position="231"/>
        <end position="252"/>
    </location>
</feature>
<evidence type="ECO:0000256" key="3">
    <source>
        <dbReference type="ARBA" id="ARBA00022692"/>
    </source>
</evidence>
<dbReference type="GO" id="GO:0016020">
    <property type="term" value="C:membrane"/>
    <property type="evidence" value="ECO:0007669"/>
    <property type="project" value="UniProtKB-SubCell"/>
</dbReference>
<organism evidence="10 11">
    <name type="scientific">Blyttiomyces helicus</name>
    <dbReference type="NCBI Taxonomy" id="388810"/>
    <lineage>
        <taxon>Eukaryota</taxon>
        <taxon>Fungi</taxon>
        <taxon>Fungi incertae sedis</taxon>
        <taxon>Chytridiomycota</taxon>
        <taxon>Chytridiomycota incertae sedis</taxon>
        <taxon>Chytridiomycetes</taxon>
        <taxon>Chytridiomycetes incertae sedis</taxon>
        <taxon>Blyttiomyces</taxon>
    </lineage>
</organism>
<gene>
    <name evidence="10" type="ORF">BDK51DRAFT_28501</name>
</gene>
<dbReference type="Proteomes" id="UP000269721">
    <property type="component" value="Unassembled WGS sequence"/>
</dbReference>
<evidence type="ECO:0000313" key="10">
    <source>
        <dbReference type="EMBL" id="RKO83703.1"/>
    </source>
</evidence>
<keyword evidence="5 7" id="KW-0472">Membrane</keyword>
<dbReference type="AlphaFoldDB" id="A0A4P9VY81"/>
<protein>
    <submittedName>
        <fullName evidence="10">Uncharacterized protein</fullName>
    </submittedName>
</protein>
<dbReference type="GO" id="GO:0140359">
    <property type="term" value="F:ABC-type transporter activity"/>
    <property type="evidence" value="ECO:0007669"/>
    <property type="project" value="InterPro"/>
</dbReference>
<evidence type="ECO:0000256" key="6">
    <source>
        <dbReference type="SAM" id="MobiDB-lite"/>
    </source>
</evidence>
<evidence type="ECO:0000259" key="8">
    <source>
        <dbReference type="Pfam" id="PF01061"/>
    </source>
</evidence>
<name>A0A4P9VY81_9FUNG</name>
<evidence type="ECO:0000256" key="5">
    <source>
        <dbReference type="ARBA" id="ARBA00023136"/>
    </source>
</evidence>
<dbReference type="InterPro" id="IPR013525">
    <property type="entry name" value="ABC2_TM"/>
</dbReference>
<keyword evidence="4 7" id="KW-1133">Transmembrane helix</keyword>
<evidence type="ECO:0000256" key="1">
    <source>
        <dbReference type="ARBA" id="ARBA00004141"/>
    </source>
</evidence>
<evidence type="ECO:0000259" key="9">
    <source>
        <dbReference type="Pfam" id="PF19055"/>
    </source>
</evidence>
<dbReference type="Pfam" id="PF01061">
    <property type="entry name" value="ABC2_membrane"/>
    <property type="match status" value="1"/>
</dbReference>
<proteinExistence type="predicted"/>
<dbReference type="Gene3D" id="3.40.50.300">
    <property type="entry name" value="P-loop containing nucleotide triphosphate hydrolases"/>
    <property type="match status" value="1"/>
</dbReference>
<evidence type="ECO:0000256" key="7">
    <source>
        <dbReference type="SAM" id="Phobius"/>
    </source>
</evidence>
<dbReference type="OrthoDB" id="66620at2759"/>
<dbReference type="Pfam" id="PF19055">
    <property type="entry name" value="ABC2_membrane_7"/>
    <property type="match status" value="1"/>
</dbReference>
<evidence type="ECO:0000256" key="2">
    <source>
        <dbReference type="ARBA" id="ARBA00022448"/>
    </source>
</evidence>
<dbReference type="InterPro" id="IPR027417">
    <property type="entry name" value="P-loop_NTPase"/>
</dbReference>
<dbReference type="InterPro" id="IPR050352">
    <property type="entry name" value="ABCG_transporters"/>
</dbReference>
<feature type="domain" description="ABC transporter family G" evidence="9">
    <location>
        <begin position="89"/>
        <end position="157"/>
    </location>
</feature>
<keyword evidence="11" id="KW-1185">Reference proteome</keyword>
<feature type="non-terminal residue" evidence="10">
    <location>
        <position position="275"/>
    </location>
</feature>
<evidence type="ECO:0000313" key="11">
    <source>
        <dbReference type="Proteomes" id="UP000269721"/>
    </source>
</evidence>
<keyword evidence="3 7" id="KW-0812">Transmembrane</keyword>
<accession>A0A4P9VY81</accession>
<dbReference type="EMBL" id="ML000932">
    <property type="protein sequence ID" value="RKO83703.1"/>
    <property type="molecule type" value="Genomic_DNA"/>
</dbReference>
<dbReference type="SUPFAM" id="SSF52540">
    <property type="entry name" value="P-loop containing nucleoside triphosphate hydrolases"/>
    <property type="match status" value="1"/>
</dbReference>
<evidence type="ECO:0000256" key="4">
    <source>
        <dbReference type="ARBA" id="ARBA00022989"/>
    </source>
</evidence>
<reference evidence="11" key="1">
    <citation type="journal article" date="2018" name="Nat. Microbiol.">
        <title>Leveraging single-cell genomics to expand the fungal tree of life.</title>
        <authorList>
            <person name="Ahrendt S.R."/>
            <person name="Quandt C.A."/>
            <person name="Ciobanu D."/>
            <person name="Clum A."/>
            <person name="Salamov A."/>
            <person name="Andreopoulos B."/>
            <person name="Cheng J.F."/>
            <person name="Woyke T."/>
            <person name="Pelin A."/>
            <person name="Henrissat B."/>
            <person name="Reynolds N.K."/>
            <person name="Benny G.L."/>
            <person name="Smith M.E."/>
            <person name="James T.Y."/>
            <person name="Grigoriev I.V."/>
        </authorList>
    </citation>
    <scope>NUCLEOTIDE SEQUENCE [LARGE SCALE GENOMIC DNA]</scope>
</reference>
<dbReference type="PANTHER" id="PTHR48041:SF139">
    <property type="entry name" value="PROTEIN SCARLET"/>
    <property type="match status" value="1"/>
</dbReference>
<keyword evidence="2" id="KW-0813">Transport</keyword>